<evidence type="ECO:0000256" key="2">
    <source>
        <dbReference type="ARBA" id="ARBA00022475"/>
    </source>
</evidence>
<evidence type="ECO:0000256" key="6">
    <source>
        <dbReference type="SAM" id="MobiDB-lite"/>
    </source>
</evidence>
<evidence type="ECO:0000256" key="1">
    <source>
        <dbReference type="ARBA" id="ARBA00004651"/>
    </source>
</evidence>
<feature type="transmembrane region" description="Helical" evidence="7">
    <location>
        <begin position="253"/>
        <end position="271"/>
    </location>
</feature>
<evidence type="ECO:0000313" key="9">
    <source>
        <dbReference type="Proteomes" id="UP001149140"/>
    </source>
</evidence>
<evidence type="ECO:0000256" key="4">
    <source>
        <dbReference type="ARBA" id="ARBA00022989"/>
    </source>
</evidence>
<evidence type="ECO:0000256" key="5">
    <source>
        <dbReference type="ARBA" id="ARBA00023136"/>
    </source>
</evidence>
<dbReference type="NCBIfam" id="TIGR00374">
    <property type="entry name" value="flippase-like domain"/>
    <property type="match status" value="1"/>
</dbReference>
<dbReference type="Proteomes" id="UP001149140">
    <property type="component" value="Unassembled WGS sequence"/>
</dbReference>
<evidence type="ECO:0000256" key="7">
    <source>
        <dbReference type="SAM" id="Phobius"/>
    </source>
</evidence>
<feature type="transmembrane region" description="Helical" evidence="7">
    <location>
        <begin position="283"/>
        <end position="306"/>
    </location>
</feature>
<feature type="transmembrane region" description="Helical" evidence="7">
    <location>
        <begin position="143"/>
        <end position="165"/>
    </location>
</feature>
<dbReference type="AlphaFoldDB" id="A0A9X3S3B5"/>
<keyword evidence="3 7" id="KW-0812">Transmembrane</keyword>
<feature type="compositionally biased region" description="Basic and acidic residues" evidence="6">
    <location>
        <begin position="357"/>
        <end position="366"/>
    </location>
</feature>
<feature type="region of interest" description="Disordered" evidence="6">
    <location>
        <begin position="332"/>
        <end position="366"/>
    </location>
</feature>
<name>A0A9X3S3B5_9ACTN</name>
<dbReference type="RefSeq" id="WP_270037990.1">
    <property type="nucleotide sequence ID" value="NZ_JAPDOD010000002.1"/>
</dbReference>
<evidence type="ECO:0000256" key="3">
    <source>
        <dbReference type="ARBA" id="ARBA00022692"/>
    </source>
</evidence>
<comment type="caution">
    <text evidence="8">The sequence shown here is derived from an EMBL/GenBank/DDBJ whole genome shotgun (WGS) entry which is preliminary data.</text>
</comment>
<gene>
    <name evidence="8" type="ORF">OM076_03465</name>
</gene>
<proteinExistence type="predicted"/>
<organism evidence="8 9">
    <name type="scientific">Solirubrobacter ginsenosidimutans</name>
    <dbReference type="NCBI Taxonomy" id="490573"/>
    <lineage>
        <taxon>Bacteria</taxon>
        <taxon>Bacillati</taxon>
        <taxon>Actinomycetota</taxon>
        <taxon>Thermoleophilia</taxon>
        <taxon>Solirubrobacterales</taxon>
        <taxon>Solirubrobacteraceae</taxon>
        <taxon>Solirubrobacter</taxon>
    </lineage>
</organism>
<sequence length="366" mass="38104">MAVVDTPDRSLPLGRVSARQVVVLVIASAAMVAGLVVIAPALADLPDVWGKLGDGSVEWLTLALVLEALSFVGHAVLFRAVSVEGGGTRIGLRASTEITLAGHAATRLFASAGAGGIALTAWALRKSGMEARDVAARMTTFMVLLYSVYMGSLLFGGVGLYTGIIPGGGSFAMTIVPAIFGGAVIALVAAAQLVKPGEHKLQRWLSPIGDGVRDARGLIRRGNPGLIGAAMWWAFDIACLWACFNAFGESPAVGVLVLGYFVGMLANTLPLPGGVGGVDGGMIGMFVAFGVNPAAAIVAVLAYRFFAFWLPIAPGALSYVTLRRTVATWEAEDAGELEPEPEPEPAALAKPRRTVHHDRSLCHQYS</sequence>
<dbReference type="PANTHER" id="PTHR39087">
    <property type="entry name" value="UPF0104 MEMBRANE PROTEIN MJ1595"/>
    <property type="match status" value="1"/>
</dbReference>
<reference evidence="8" key="1">
    <citation type="submission" date="2022-10" db="EMBL/GenBank/DDBJ databases">
        <title>The WGS of Solirubrobacter ginsenosidimutans DSM 21036.</title>
        <authorList>
            <person name="Jiang Z."/>
        </authorList>
    </citation>
    <scope>NUCLEOTIDE SEQUENCE</scope>
    <source>
        <strain evidence="8">DSM 21036</strain>
    </source>
</reference>
<feature type="compositionally biased region" description="Acidic residues" evidence="6">
    <location>
        <begin position="332"/>
        <end position="343"/>
    </location>
</feature>
<keyword evidence="9" id="KW-1185">Reference proteome</keyword>
<feature type="transmembrane region" description="Helical" evidence="7">
    <location>
        <begin position="171"/>
        <end position="194"/>
    </location>
</feature>
<keyword evidence="5 7" id="KW-0472">Membrane</keyword>
<evidence type="ECO:0000313" key="8">
    <source>
        <dbReference type="EMBL" id="MDA0159313.1"/>
    </source>
</evidence>
<protein>
    <submittedName>
        <fullName evidence="8">Flippase-like domain-containing protein</fullName>
    </submittedName>
</protein>
<feature type="transmembrane region" description="Helical" evidence="7">
    <location>
        <begin position="57"/>
        <end position="78"/>
    </location>
</feature>
<dbReference type="EMBL" id="JAPDOD010000002">
    <property type="protein sequence ID" value="MDA0159313.1"/>
    <property type="molecule type" value="Genomic_DNA"/>
</dbReference>
<feature type="transmembrane region" description="Helical" evidence="7">
    <location>
        <begin position="20"/>
        <end position="45"/>
    </location>
</feature>
<dbReference type="InterPro" id="IPR022791">
    <property type="entry name" value="L-PG_synthase/AglD"/>
</dbReference>
<accession>A0A9X3S3B5</accession>
<keyword evidence="2" id="KW-1003">Cell membrane</keyword>
<dbReference type="Pfam" id="PF03706">
    <property type="entry name" value="LPG_synthase_TM"/>
    <property type="match status" value="1"/>
</dbReference>
<keyword evidence="4 7" id="KW-1133">Transmembrane helix</keyword>
<comment type="subcellular location">
    <subcellularLocation>
        <location evidence="1">Cell membrane</location>
        <topology evidence="1">Multi-pass membrane protein</topology>
    </subcellularLocation>
</comment>
<dbReference type="GO" id="GO:0005886">
    <property type="term" value="C:plasma membrane"/>
    <property type="evidence" value="ECO:0007669"/>
    <property type="project" value="UniProtKB-SubCell"/>
</dbReference>
<dbReference type="PANTHER" id="PTHR39087:SF2">
    <property type="entry name" value="UPF0104 MEMBRANE PROTEIN MJ1595"/>
    <property type="match status" value="1"/>
</dbReference>